<dbReference type="EMBL" id="MU006100">
    <property type="protein sequence ID" value="KAF2837177.1"/>
    <property type="molecule type" value="Genomic_DNA"/>
</dbReference>
<dbReference type="GO" id="GO:0005739">
    <property type="term" value="C:mitochondrion"/>
    <property type="evidence" value="ECO:0007669"/>
    <property type="project" value="UniProtKB-SubCell"/>
</dbReference>
<feature type="region of interest" description="Disordered" evidence="3">
    <location>
        <begin position="245"/>
        <end position="293"/>
    </location>
</feature>
<evidence type="ECO:0008006" key="6">
    <source>
        <dbReference type="Google" id="ProtNLM"/>
    </source>
</evidence>
<keyword evidence="2" id="KW-0496">Mitochondrion</keyword>
<dbReference type="InterPro" id="IPR018828">
    <property type="entry name" value="RRG7"/>
</dbReference>
<comment type="subcellular location">
    <subcellularLocation>
        <location evidence="1">Mitochondrion</location>
    </subcellularLocation>
</comment>
<evidence type="ECO:0000313" key="5">
    <source>
        <dbReference type="Proteomes" id="UP000799429"/>
    </source>
</evidence>
<dbReference type="Gene3D" id="3.40.1350.10">
    <property type="match status" value="1"/>
</dbReference>
<dbReference type="PANTHER" id="PTHR28133">
    <property type="entry name" value="REQUIRED FOR RESPIRATORY GROWTH PROTEIN 7, MITOCHONDRIAL"/>
    <property type="match status" value="1"/>
</dbReference>
<protein>
    <recommendedName>
        <fullName evidence="6">Required for respiratory growth protein 7, mitochondrial</fullName>
    </recommendedName>
</protein>
<dbReference type="Pfam" id="PF02178">
    <property type="entry name" value="AT_hook"/>
    <property type="match status" value="1"/>
</dbReference>
<dbReference type="InterPro" id="IPR011856">
    <property type="entry name" value="tRNA_endonuc-like_dom_sf"/>
</dbReference>
<gene>
    <name evidence="4" type="ORF">M501DRAFT_995709</name>
</gene>
<dbReference type="Pfam" id="PF10356">
    <property type="entry name" value="RRG7"/>
    <property type="match status" value="2"/>
</dbReference>
<keyword evidence="5" id="KW-1185">Reference proteome</keyword>
<dbReference type="InterPro" id="IPR017956">
    <property type="entry name" value="AT_hook_DNA-bd_motif"/>
</dbReference>
<sequence>MTLIRSLCSRRAPPYSHQIRCKSFTISSNYSPDPAIAHGSEEHNDLPSFLAYAKRIGLSDTKTVYRGTHYEYTVATSLKRLGFALSRTGRRADLGIDLLGQWSLQELPVPMRVLLQCKAQKKAVAPENIRELEGAFIGAPHRYRGDGVMGLLAAPKEATKGVRDALGRSRYPLGFLKISIDGTIEQFLWNQSAASAGLEGLGVTTRYVQENSTDAAEAEEMQKEVVLVWNGQILFSDRVLRHVTVQESSPENVSTEEESTSQQSRNKQKIVDQEQSELTVKRKRGRPRKSINL</sequence>
<reference evidence="4" key="1">
    <citation type="journal article" date="2020" name="Stud. Mycol.">
        <title>101 Dothideomycetes genomes: a test case for predicting lifestyles and emergence of pathogens.</title>
        <authorList>
            <person name="Haridas S."/>
            <person name="Albert R."/>
            <person name="Binder M."/>
            <person name="Bloem J."/>
            <person name="Labutti K."/>
            <person name="Salamov A."/>
            <person name="Andreopoulos B."/>
            <person name="Baker S."/>
            <person name="Barry K."/>
            <person name="Bills G."/>
            <person name="Bluhm B."/>
            <person name="Cannon C."/>
            <person name="Castanera R."/>
            <person name="Culley D."/>
            <person name="Daum C."/>
            <person name="Ezra D."/>
            <person name="Gonzalez J."/>
            <person name="Henrissat B."/>
            <person name="Kuo A."/>
            <person name="Liang C."/>
            <person name="Lipzen A."/>
            <person name="Lutzoni F."/>
            <person name="Magnuson J."/>
            <person name="Mondo S."/>
            <person name="Nolan M."/>
            <person name="Ohm R."/>
            <person name="Pangilinan J."/>
            <person name="Park H.-J."/>
            <person name="Ramirez L."/>
            <person name="Alfaro M."/>
            <person name="Sun H."/>
            <person name="Tritt A."/>
            <person name="Yoshinaga Y."/>
            <person name="Zwiers L.-H."/>
            <person name="Turgeon B."/>
            <person name="Goodwin S."/>
            <person name="Spatafora J."/>
            <person name="Crous P."/>
            <person name="Grigoriev I."/>
        </authorList>
    </citation>
    <scope>NUCLEOTIDE SEQUENCE</scope>
    <source>
        <strain evidence="4">CBS 101060</strain>
    </source>
</reference>
<proteinExistence type="predicted"/>
<evidence type="ECO:0000313" key="4">
    <source>
        <dbReference type="EMBL" id="KAF2837177.1"/>
    </source>
</evidence>
<accession>A0A9P4VPW8</accession>
<dbReference type="GO" id="GO:0003677">
    <property type="term" value="F:DNA binding"/>
    <property type="evidence" value="ECO:0007669"/>
    <property type="project" value="InterPro"/>
</dbReference>
<evidence type="ECO:0000256" key="3">
    <source>
        <dbReference type="SAM" id="MobiDB-lite"/>
    </source>
</evidence>
<dbReference type="AlphaFoldDB" id="A0A9P4VPW8"/>
<organism evidence="4 5">
    <name type="scientific">Patellaria atrata CBS 101060</name>
    <dbReference type="NCBI Taxonomy" id="1346257"/>
    <lineage>
        <taxon>Eukaryota</taxon>
        <taxon>Fungi</taxon>
        <taxon>Dikarya</taxon>
        <taxon>Ascomycota</taxon>
        <taxon>Pezizomycotina</taxon>
        <taxon>Dothideomycetes</taxon>
        <taxon>Dothideomycetes incertae sedis</taxon>
        <taxon>Patellariales</taxon>
        <taxon>Patellariaceae</taxon>
        <taxon>Patellaria</taxon>
    </lineage>
</organism>
<comment type="caution">
    <text evidence="4">The sequence shown here is derived from an EMBL/GenBank/DDBJ whole genome shotgun (WGS) entry which is preliminary data.</text>
</comment>
<name>A0A9P4VPW8_9PEZI</name>
<dbReference type="OrthoDB" id="20734at2759"/>
<feature type="compositionally biased region" description="Basic residues" evidence="3">
    <location>
        <begin position="281"/>
        <end position="293"/>
    </location>
</feature>
<evidence type="ECO:0000256" key="1">
    <source>
        <dbReference type="ARBA" id="ARBA00004173"/>
    </source>
</evidence>
<evidence type="ECO:0000256" key="2">
    <source>
        <dbReference type="ARBA" id="ARBA00023128"/>
    </source>
</evidence>
<dbReference type="Proteomes" id="UP000799429">
    <property type="component" value="Unassembled WGS sequence"/>
</dbReference>
<dbReference type="PANTHER" id="PTHR28133:SF1">
    <property type="entry name" value="REQUIRED FOR RESPIRATORY GROWTH PROTEIN 7, MITOCHONDRIAL"/>
    <property type="match status" value="1"/>
</dbReference>